<dbReference type="Pfam" id="PF13649">
    <property type="entry name" value="Methyltransf_25"/>
    <property type="match status" value="1"/>
</dbReference>
<organism evidence="2 3">
    <name type="scientific">Falsiroseomonas bella</name>
    <dbReference type="NCBI Taxonomy" id="2184016"/>
    <lineage>
        <taxon>Bacteria</taxon>
        <taxon>Pseudomonadati</taxon>
        <taxon>Pseudomonadota</taxon>
        <taxon>Alphaproteobacteria</taxon>
        <taxon>Acetobacterales</taxon>
        <taxon>Roseomonadaceae</taxon>
        <taxon>Falsiroseomonas</taxon>
    </lineage>
</organism>
<dbReference type="Proteomes" id="UP000245765">
    <property type="component" value="Unassembled WGS sequence"/>
</dbReference>
<keyword evidence="2" id="KW-0808">Transferase</keyword>
<dbReference type="InterPro" id="IPR050508">
    <property type="entry name" value="Methyltransf_Superfamily"/>
</dbReference>
<dbReference type="PANTHER" id="PTHR42912">
    <property type="entry name" value="METHYLTRANSFERASE"/>
    <property type="match status" value="1"/>
</dbReference>
<accession>A0A317F7C0</accession>
<dbReference type="CDD" id="cd02440">
    <property type="entry name" value="AdoMet_MTases"/>
    <property type="match status" value="1"/>
</dbReference>
<gene>
    <name evidence="2" type="ORF">DFH01_27605</name>
</gene>
<keyword evidence="3" id="KW-1185">Reference proteome</keyword>
<keyword evidence="2" id="KW-0489">Methyltransferase</keyword>
<dbReference type="InterPro" id="IPR029063">
    <property type="entry name" value="SAM-dependent_MTases_sf"/>
</dbReference>
<dbReference type="GO" id="GO:0032259">
    <property type="term" value="P:methylation"/>
    <property type="evidence" value="ECO:0007669"/>
    <property type="project" value="UniProtKB-KW"/>
</dbReference>
<evidence type="ECO:0000313" key="3">
    <source>
        <dbReference type="Proteomes" id="UP000245765"/>
    </source>
</evidence>
<protein>
    <submittedName>
        <fullName evidence="2">SAM-dependent methyltransferase</fullName>
    </submittedName>
</protein>
<comment type="caution">
    <text evidence="2">The sequence shown here is derived from an EMBL/GenBank/DDBJ whole genome shotgun (WGS) entry which is preliminary data.</text>
</comment>
<name>A0A317F7C0_9PROT</name>
<proteinExistence type="predicted"/>
<dbReference type="Gene3D" id="3.40.50.150">
    <property type="entry name" value="Vaccinia Virus protein VP39"/>
    <property type="match status" value="1"/>
</dbReference>
<evidence type="ECO:0000259" key="1">
    <source>
        <dbReference type="Pfam" id="PF13649"/>
    </source>
</evidence>
<dbReference type="EMBL" id="QGNA01000010">
    <property type="protein sequence ID" value="PWS33957.1"/>
    <property type="molecule type" value="Genomic_DNA"/>
</dbReference>
<dbReference type="GO" id="GO:0008168">
    <property type="term" value="F:methyltransferase activity"/>
    <property type="evidence" value="ECO:0007669"/>
    <property type="project" value="UniProtKB-KW"/>
</dbReference>
<dbReference type="AlphaFoldDB" id="A0A317F7C0"/>
<reference evidence="3" key="1">
    <citation type="submission" date="2018-05" db="EMBL/GenBank/DDBJ databases">
        <authorList>
            <person name="Du Z."/>
            <person name="Wang X."/>
        </authorList>
    </citation>
    <scope>NUCLEOTIDE SEQUENCE [LARGE SCALE GENOMIC DNA]</scope>
    <source>
        <strain evidence="3">CQN31</strain>
    </source>
</reference>
<dbReference type="InterPro" id="IPR041698">
    <property type="entry name" value="Methyltransf_25"/>
</dbReference>
<dbReference type="RefSeq" id="WP_109873767.1">
    <property type="nucleotide sequence ID" value="NZ_QGNA01000010.1"/>
</dbReference>
<feature type="domain" description="Methyltransferase" evidence="1">
    <location>
        <begin position="45"/>
        <end position="135"/>
    </location>
</feature>
<evidence type="ECO:0000313" key="2">
    <source>
        <dbReference type="EMBL" id="PWS33957.1"/>
    </source>
</evidence>
<dbReference type="OrthoDB" id="9787738at2"/>
<sequence length="274" mass="28489">MSSTTPNFAAGVAEGYDRLMFPIFFQPYAAEAAARLSGLRAGHLLETAAGTGAVTAALVAALPGTVAITATDLNQPMLDRAALRLPPGRVTLRQADAQQLPFPDDSFDALVCQFGLMFMDKPAALREAFRVLAPGAPLLLSVWSGLDRNPIPGILQQAVAEQFPDDPPLFMARTPHGHGDIPALTAAMESAGFAGIVAERVTLPCRAKSARHAAMAICQGTPLRAEIEARGTAGLDAVTAFAAQRLAQVLAGGAMDEPVEAPMEAILLTAAKPG</sequence>
<dbReference type="SUPFAM" id="SSF53335">
    <property type="entry name" value="S-adenosyl-L-methionine-dependent methyltransferases"/>
    <property type="match status" value="1"/>
</dbReference>